<proteinExistence type="predicted"/>
<protein>
    <submittedName>
        <fullName evidence="1">Uncharacterized protein</fullName>
    </submittedName>
</protein>
<keyword evidence="2" id="KW-1185">Reference proteome</keyword>
<gene>
    <name evidence="1" type="ORF">RSSM_06196</name>
</gene>
<evidence type="ECO:0000313" key="1">
    <source>
        <dbReference type="EMBL" id="EMI52383.1"/>
    </source>
</evidence>
<evidence type="ECO:0000313" key="2">
    <source>
        <dbReference type="Proteomes" id="UP000011885"/>
    </source>
</evidence>
<sequence>MKSIHCCRNRGEMVVSLPSLVTRNIQLQALMRQSIQNNFD</sequence>
<dbReference type="Proteomes" id="UP000011885">
    <property type="component" value="Unassembled WGS sequence"/>
</dbReference>
<dbReference type="AlphaFoldDB" id="M5U8T7"/>
<accession>M5U8T7</accession>
<name>M5U8T7_9BACT</name>
<reference evidence="1 2" key="1">
    <citation type="journal article" date="2013" name="Mar. Genomics">
        <title>Expression of sulfatases in Rhodopirellula baltica and the diversity of sulfatases in the genus Rhodopirellula.</title>
        <authorList>
            <person name="Wegner C.E."/>
            <person name="Richter-Heitmann T."/>
            <person name="Klindworth A."/>
            <person name="Klockow C."/>
            <person name="Richter M."/>
            <person name="Achstetter T."/>
            <person name="Glockner F.O."/>
            <person name="Harder J."/>
        </authorList>
    </citation>
    <scope>NUCLEOTIDE SEQUENCE [LARGE SCALE GENOMIC DNA]</scope>
    <source>
        <strain evidence="1 2">SM41</strain>
    </source>
</reference>
<dbReference type="PATRIC" id="fig|1263870.3.peg.6562"/>
<dbReference type="EMBL" id="ANOH01000434">
    <property type="protein sequence ID" value="EMI52383.1"/>
    <property type="molecule type" value="Genomic_DNA"/>
</dbReference>
<organism evidence="1 2">
    <name type="scientific">Rhodopirellula sallentina SM41</name>
    <dbReference type="NCBI Taxonomy" id="1263870"/>
    <lineage>
        <taxon>Bacteria</taxon>
        <taxon>Pseudomonadati</taxon>
        <taxon>Planctomycetota</taxon>
        <taxon>Planctomycetia</taxon>
        <taxon>Pirellulales</taxon>
        <taxon>Pirellulaceae</taxon>
        <taxon>Rhodopirellula</taxon>
    </lineage>
</organism>
<comment type="caution">
    <text evidence="1">The sequence shown here is derived from an EMBL/GenBank/DDBJ whole genome shotgun (WGS) entry which is preliminary data.</text>
</comment>